<dbReference type="PANTHER" id="PTHR23326">
    <property type="entry name" value="CCR4 NOT-RELATED"/>
    <property type="match status" value="1"/>
</dbReference>
<dbReference type="EMBL" id="BEXD01003982">
    <property type="protein sequence ID" value="GBC05048.1"/>
    <property type="molecule type" value="Genomic_DNA"/>
</dbReference>
<dbReference type="AlphaFoldDB" id="A0A2Z6RPV0"/>
<dbReference type="FunFam" id="2.30.30.1020:FF:000009">
    <property type="entry name" value="Related to CDC36-transcription factor"/>
    <property type="match status" value="1"/>
</dbReference>
<evidence type="ECO:0000256" key="4">
    <source>
        <dbReference type="SAM" id="MobiDB-lite"/>
    </source>
</evidence>
<dbReference type="GO" id="GO:0006355">
    <property type="term" value="P:regulation of DNA-templated transcription"/>
    <property type="evidence" value="ECO:0007669"/>
    <property type="project" value="InterPro"/>
</dbReference>
<dbReference type="InterPro" id="IPR007282">
    <property type="entry name" value="NOT2/3/5_C"/>
</dbReference>
<feature type="compositionally biased region" description="Polar residues" evidence="4">
    <location>
        <begin position="259"/>
        <end position="273"/>
    </location>
</feature>
<evidence type="ECO:0000313" key="7">
    <source>
        <dbReference type="Proteomes" id="UP000247702"/>
    </source>
</evidence>
<sequence>MPANSNIIKTINNPNRFGPQPGGGLMNRSAVVNPAQQANRPGPINSAYPPTSMPQRTAGGNPLMSRVNGRIGTNVPSWNFTPGSSLTSQNISTRQQNFTSYPSAIHSVHSQQNDILDMSEFPALGSANTTSNSSSATGMSSSYANTAQTGTNSTLNDNRSIHHQQQSQEFTIDDFPALPGATNSSGNRGVVGSQPGVSQHHLVNHQQQNNVDGLSNGNTMSTDMSSSGIQDGRISNGGIRPSSQSQMNSVSEQDKKNFSTKSGGSVQTIQQNPSSSSSSMLAYSLTWPNPTTPYSTTSNLTGTPYPPSIGIPNMQSNVGGTPSLNQSSSSSSSSVASADEFGLLGLLSVIRMTDPDLSMLALGSDLTTLGLNLNSPDALYATFTSPWAENNQVAGLIEPEYHLPSCYNVQPPPPAQSKIGSFSDETLFYIFYSMPRDILQEAAAQELYNRNWRYHKEHQFWLTKEFGTDPVAKTQNYERGNYIYFDPESWEKVKKEFVLMYDALEERPMLNSMSSISSMSGSSSSNLSSLAPTGLQQAVQQNLTVNSMNMSSMSSLMGLSNNIPSGAGGTGASGLTANALAGLGGATPAQLQQLQQLHHPTIGPLHPLGPVSGLGQGGHYIAQSGLKDF</sequence>
<feature type="compositionally biased region" description="Polar residues" evidence="4">
    <location>
        <begin position="313"/>
        <end position="326"/>
    </location>
</feature>
<dbReference type="GO" id="GO:0030015">
    <property type="term" value="C:CCR4-NOT core complex"/>
    <property type="evidence" value="ECO:0007669"/>
    <property type="project" value="InterPro"/>
</dbReference>
<evidence type="ECO:0000313" key="6">
    <source>
        <dbReference type="EMBL" id="GBC05048.1"/>
    </source>
</evidence>
<feature type="compositionally biased region" description="Polar residues" evidence="4">
    <location>
        <begin position="146"/>
        <end position="170"/>
    </location>
</feature>
<dbReference type="Pfam" id="PF04153">
    <property type="entry name" value="NOT2_3_5_C"/>
    <property type="match status" value="1"/>
</dbReference>
<proteinExistence type="inferred from homology"/>
<accession>A0A2Z6RPV0</accession>
<reference evidence="6 7" key="1">
    <citation type="submission" date="2017-11" db="EMBL/GenBank/DDBJ databases">
        <title>The genome of Rhizophagus clarus HR1 reveals common genetic basis of auxotrophy among arbuscular mycorrhizal fungi.</title>
        <authorList>
            <person name="Kobayashi Y."/>
        </authorList>
    </citation>
    <scope>NUCLEOTIDE SEQUENCE [LARGE SCALE GENOMIC DNA]</scope>
    <source>
        <strain evidence="6 7">HR1</strain>
    </source>
</reference>
<feature type="region of interest" description="Disordered" evidence="4">
    <location>
        <begin position="36"/>
        <end position="57"/>
    </location>
</feature>
<dbReference type="Gene3D" id="2.30.30.1020">
    <property type="entry name" value="CCR4-NOT complex subunit 2/3/5, C-terminal domain"/>
    <property type="match status" value="1"/>
</dbReference>
<evidence type="ECO:0000256" key="2">
    <source>
        <dbReference type="ARBA" id="ARBA00023015"/>
    </source>
</evidence>
<evidence type="ECO:0000259" key="5">
    <source>
        <dbReference type="Pfam" id="PF04153"/>
    </source>
</evidence>
<keyword evidence="3" id="KW-0804">Transcription</keyword>
<organism evidence="6 7">
    <name type="scientific">Rhizophagus clarus</name>
    <dbReference type="NCBI Taxonomy" id="94130"/>
    <lineage>
        <taxon>Eukaryota</taxon>
        <taxon>Fungi</taxon>
        <taxon>Fungi incertae sedis</taxon>
        <taxon>Mucoromycota</taxon>
        <taxon>Glomeromycotina</taxon>
        <taxon>Glomeromycetes</taxon>
        <taxon>Glomerales</taxon>
        <taxon>Glomeraceae</taxon>
        <taxon>Rhizophagus</taxon>
    </lineage>
</organism>
<name>A0A2Z6RPV0_9GLOM</name>
<feature type="region of interest" description="Disordered" evidence="4">
    <location>
        <begin position="126"/>
        <end position="196"/>
    </location>
</feature>
<dbReference type="GO" id="GO:0000289">
    <property type="term" value="P:nuclear-transcribed mRNA poly(A) tail shortening"/>
    <property type="evidence" value="ECO:0007669"/>
    <property type="project" value="UniProtKB-ARBA"/>
</dbReference>
<comment type="similarity">
    <text evidence="1">Belongs to the CNOT2/3/5 family.</text>
</comment>
<keyword evidence="7" id="KW-1185">Reference proteome</keyword>
<keyword evidence="2" id="KW-0805">Transcription regulation</keyword>
<feature type="compositionally biased region" description="Polar residues" evidence="4">
    <location>
        <begin position="212"/>
        <end position="229"/>
    </location>
</feature>
<evidence type="ECO:0000256" key="3">
    <source>
        <dbReference type="ARBA" id="ARBA00023163"/>
    </source>
</evidence>
<feature type="region of interest" description="Disordered" evidence="4">
    <location>
        <begin position="209"/>
        <end position="281"/>
    </location>
</feature>
<dbReference type="Proteomes" id="UP000247702">
    <property type="component" value="Unassembled WGS sequence"/>
</dbReference>
<feature type="domain" description="NOT2/NOT3/NOT5 C-terminal" evidence="5">
    <location>
        <begin position="380"/>
        <end position="504"/>
    </location>
</feature>
<dbReference type="InterPro" id="IPR040168">
    <property type="entry name" value="Not2/3/5"/>
</dbReference>
<dbReference type="InterPro" id="IPR038635">
    <property type="entry name" value="CCR4-NOT_su2/3/5_C_sf"/>
</dbReference>
<feature type="compositionally biased region" description="Low complexity" evidence="4">
    <location>
        <begin position="126"/>
        <end position="145"/>
    </location>
</feature>
<feature type="region of interest" description="Disordered" evidence="4">
    <location>
        <begin position="294"/>
        <end position="333"/>
    </location>
</feature>
<feature type="compositionally biased region" description="Polar residues" evidence="4">
    <location>
        <begin position="241"/>
        <end position="251"/>
    </location>
</feature>
<evidence type="ECO:0000256" key="1">
    <source>
        <dbReference type="ARBA" id="ARBA00007682"/>
    </source>
</evidence>
<dbReference type="STRING" id="94130.A0A2Z6RPV0"/>
<comment type="caution">
    <text evidence="6">The sequence shown here is derived from an EMBL/GenBank/DDBJ whole genome shotgun (WGS) entry which is preliminary data.</text>
</comment>
<gene>
    <name evidence="6" type="ORF">RclHR1_00600011</name>
</gene>
<feature type="compositionally biased region" description="Low complexity" evidence="4">
    <location>
        <begin position="294"/>
        <end position="303"/>
    </location>
</feature>
<protein>
    <recommendedName>
        <fullName evidence="5">NOT2/NOT3/NOT5 C-terminal domain-containing protein</fullName>
    </recommendedName>
</protein>